<feature type="non-terminal residue" evidence="1">
    <location>
        <position position="1"/>
    </location>
</feature>
<evidence type="ECO:0000313" key="2">
    <source>
        <dbReference type="Proteomes" id="UP000308197"/>
    </source>
</evidence>
<dbReference type="EMBL" id="ML211716">
    <property type="protein sequence ID" value="TFK80735.1"/>
    <property type="molecule type" value="Genomic_DNA"/>
</dbReference>
<protein>
    <submittedName>
        <fullName evidence="1">Uncharacterized protein</fullName>
    </submittedName>
</protein>
<gene>
    <name evidence="1" type="ORF">K466DRAFT_453823</name>
</gene>
<proteinExistence type="predicted"/>
<dbReference type="Proteomes" id="UP000308197">
    <property type="component" value="Unassembled WGS sequence"/>
</dbReference>
<accession>A0A5C3NTS3</accession>
<sequence length="60" mass="6670">DMCKFYSSTDCRIDVICAPSNNPTFALKQFWSPLLMNFLRPDDCMCGFPATTLEGSGALK</sequence>
<dbReference type="AlphaFoldDB" id="A0A5C3NTS3"/>
<dbReference type="InParanoid" id="A0A5C3NTS3"/>
<keyword evidence="2" id="KW-1185">Reference proteome</keyword>
<organism evidence="1 2">
    <name type="scientific">Polyporus arcularius HHB13444</name>
    <dbReference type="NCBI Taxonomy" id="1314778"/>
    <lineage>
        <taxon>Eukaryota</taxon>
        <taxon>Fungi</taxon>
        <taxon>Dikarya</taxon>
        <taxon>Basidiomycota</taxon>
        <taxon>Agaricomycotina</taxon>
        <taxon>Agaricomycetes</taxon>
        <taxon>Polyporales</taxon>
        <taxon>Polyporaceae</taxon>
        <taxon>Polyporus</taxon>
    </lineage>
</organism>
<feature type="non-terminal residue" evidence="1">
    <location>
        <position position="60"/>
    </location>
</feature>
<name>A0A5C3NTS3_9APHY</name>
<reference evidence="1 2" key="1">
    <citation type="journal article" date="2019" name="Nat. Ecol. Evol.">
        <title>Megaphylogeny resolves global patterns of mushroom evolution.</title>
        <authorList>
            <person name="Varga T."/>
            <person name="Krizsan K."/>
            <person name="Foldi C."/>
            <person name="Dima B."/>
            <person name="Sanchez-Garcia M."/>
            <person name="Sanchez-Ramirez S."/>
            <person name="Szollosi G.J."/>
            <person name="Szarkandi J.G."/>
            <person name="Papp V."/>
            <person name="Albert L."/>
            <person name="Andreopoulos W."/>
            <person name="Angelini C."/>
            <person name="Antonin V."/>
            <person name="Barry K.W."/>
            <person name="Bougher N.L."/>
            <person name="Buchanan P."/>
            <person name="Buyck B."/>
            <person name="Bense V."/>
            <person name="Catcheside P."/>
            <person name="Chovatia M."/>
            <person name="Cooper J."/>
            <person name="Damon W."/>
            <person name="Desjardin D."/>
            <person name="Finy P."/>
            <person name="Geml J."/>
            <person name="Haridas S."/>
            <person name="Hughes K."/>
            <person name="Justo A."/>
            <person name="Karasinski D."/>
            <person name="Kautmanova I."/>
            <person name="Kiss B."/>
            <person name="Kocsube S."/>
            <person name="Kotiranta H."/>
            <person name="LaButti K.M."/>
            <person name="Lechner B.E."/>
            <person name="Liimatainen K."/>
            <person name="Lipzen A."/>
            <person name="Lukacs Z."/>
            <person name="Mihaltcheva S."/>
            <person name="Morgado L.N."/>
            <person name="Niskanen T."/>
            <person name="Noordeloos M.E."/>
            <person name="Ohm R.A."/>
            <person name="Ortiz-Santana B."/>
            <person name="Ovrebo C."/>
            <person name="Racz N."/>
            <person name="Riley R."/>
            <person name="Savchenko A."/>
            <person name="Shiryaev A."/>
            <person name="Soop K."/>
            <person name="Spirin V."/>
            <person name="Szebenyi C."/>
            <person name="Tomsovsky M."/>
            <person name="Tulloss R.E."/>
            <person name="Uehling J."/>
            <person name="Grigoriev I.V."/>
            <person name="Vagvolgyi C."/>
            <person name="Papp T."/>
            <person name="Martin F.M."/>
            <person name="Miettinen O."/>
            <person name="Hibbett D.S."/>
            <person name="Nagy L.G."/>
        </authorList>
    </citation>
    <scope>NUCLEOTIDE SEQUENCE [LARGE SCALE GENOMIC DNA]</scope>
    <source>
        <strain evidence="1 2">HHB13444</strain>
    </source>
</reference>
<evidence type="ECO:0000313" key="1">
    <source>
        <dbReference type="EMBL" id="TFK80735.1"/>
    </source>
</evidence>